<organism evidence="2">
    <name type="scientific">Spongospora subterranea</name>
    <dbReference type="NCBI Taxonomy" id="70186"/>
    <lineage>
        <taxon>Eukaryota</taxon>
        <taxon>Sar</taxon>
        <taxon>Rhizaria</taxon>
        <taxon>Endomyxa</taxon>
        <taxon>Phytomyxea</taxon>
        <taxon>Plasmodiophorida</taxon>
        <taxon>Plasmodiophoridae</taxon>
        <taxon>Spongospora</taxon>
    </lineage>
</organism>
<evidence type="ECO:0000313" key="2">
    <source>
        <dbReference type="EMBL" id="CRZ07072.1"/>
    </source>
</evidence>
<dbReference type="AlphaFoldDB" id="A0A0H5QZC9"/>
<accession>A0A0H5QZC9</accession>
<protein>
    <submittedName>
        <fullName evidence="2">Uncharacterized protein</fullName>
    </submittedName>
</protein>
<dbReference type="EMBL" id="HACM01006630">
    <property type="protein sequence ID" value="CRZ07072.1"/>
    <property type="molecule type" value="Transcribed_RNA"/>
</dbReference>
<evidence type="ECO:0000256" key="1">
    <source>
        <dbReference type="SAM" id="Phobius"/>
    </source>
</evidence>
<feature type="non-terminal residue" evidence="2">
    <location>
        <position position="159"/>
    </location>
</feature>
<proteinExistence type="predicted"/>
<keyword evidence="1" id="KW-1133">Transmembrane helix</keyword>
<feature type="transmembrane region" description="Helical" evidence="1">
    <location>
        <begin position="27"/>
        <end position="45"/>
    </location>
</feature>
<sequence length="159" mass="18228">MTHYIISLITPGTIHASFSGTNKRQRMLLLVIAILLSVTGGRKIVRRRIRIAGRRVMIGGAGTIFRLSVALKSFASNRSTACIAHQTNTKSQQPLSSAMSESITPSSFTIFFSSTKEEEYEMEIKRRRRIDLKEKRRKRAIFPLDEEEEEERKEKKENK</sequence>
<keyword evidence="1" id="KW-0472">Membrane</keyword>
<name>A0A0H5QZC9_9EUKA</name>
<keyword evidence="1" id="KW-0812">Transmembrane</keyword>
<reference evidence="2" key="1">
    <citation type="submission" date="2015-04" db="EMBL/GenBank/DDBJ databases">
        <title>The genome sequence of the plant pathogenic Rhizarian Plasmodiophora brassicae reveals insights in its biotrophic life cycle and the origin of chitin synthesis.</title>
        <authorList>
            <person name="Schwelm A."/>
            <person name="Fogelqvist J."/>
            <person name="Knaust A."/>
            <person name="Julke S."/>
            <person name="Lilja T."/>
            <person name="Dhandapani V."/>
            <person name="Bonilla-Rosso G."/>
            <person name="Karlsson M."/>
            <person name="Shevchenko A."/>
            <person name="Choi S.R."/>
            <person name="Kim H.G."/>
            <person name="Park J.Y."/>
            <person name="Lim Y.P."/>
            <person name="Ludwig-Muller J."/>
            <person name="Dixelius C."/>
        </authorList>
    </citation>
    <scope>NUCLEOTIDE SEQUENCE</scope>
    <source>
        <tissue evidence="2">Potato root galls</tissue>
    </source>
</reference>